<gene>
    <name evidence="1" type="ORF">NA56DRAFT_575447</name>
</gene>
<evidence type="ECO:0000313" key="1">
    <source>
        <dbReference type="EMBL" id="PMD19343.1"/>
    </source>
</evidence>
<keyword evidence="2" id="KW-1185">Reference proteome</keyword>
<dbReference type="EMBL" id="KZ613489">
    <property type="protein sequence ID" value="PMD19343.1"/>
    <property type="molecule type" value="Genomic_DNA"/>
</dbReference>
<sequence length="92" mass="10686">LAKDLDNGCELLGKQGTRDTLFKLTLKSYRYTFITKGIIIAFKAKLKYKGLVYQHLDKVQGKLILVYLKNISLVYPYFLDIKVKIFHMLLIS</sequence>
<dbReference type="AlphaFoldDB" id="A0A2J6PZ91"/>
<proteinExistence type="predicted"/>
<feature type="non-terminal residue" evidence="1">
    <location>
        <position position="1"/>
    </location>
</feature>
<dbReference type="OrthoDB" id="2156052at2759"/>
<evidence type="ECO:0000313" key="2">
    <source>
        <dbReference type="Proteomes" id="UP000235672"/>
    </source>
</evidence>
<reference evidence="1 2" key="1">
    <citation type="submission" date="2016-05" db="EMBL/GenBank/DDBJ databases">
        <title>A degradative enzymes factory behind the ericoid mycorrhizal symbiosis.</title>
        <authorList>
            <consortium name="DOE Joint Genome Institute"/>
            <person name="Martino E."/>
            <person name="Morin E."/>
            <person name="Grelet G."/>
            <person name="Kuo A."/>
            <person name="Kohler A."/>
            <person name="Daghino S."/>
            <person name="Barry K."/>
            <person name="Choi C."/>
            <person name="Cichocki N."/>
            <person name="Clum A."/>
            <person name="Copeland A."/>
            <person name="Hainaut M."/>
            <person name="Haridas S."/>
            <person name="Labutti K."/>
            <person name="Lindquist E."/>
            <person name="Lipzen A."/>
            <person name="Khouja H.-R."/>
            <person name="Murat C."/>
            <person name="Ohm R."/>
            <person name="Olson A."/>
            <person name="Spatafora J."/>
            <person name="Veneault-Fourrey C."/>
            <person name="Henrissat B."/>
            <person name="Grigoriev I."/>
            <person name="Martin F."/>
            <person name="Perotto S."/>
        </authorList>
    </citation>
    <scope>NUCLEOTIDE SEQUENCE [LARGE SCALE GENOMIC DNA]</scope>
    <source>
        <strain evidence="1 2">UAMH 7357</strain>
    </source>
</reference>
<dbReference type="STRING" id="1745343.A0A2J6PZ91"/>
<protein>
    <submittedName>
        <fullName evidence="1">Uncharacterized protein</fullName>
    </submittedName>
</protein>
<name>A0A2J6PZ91_9HELO</name>
<organism evidence="1 2">
    <name type="scientific">Hyaloscypha hepaticicola</name>
    <dbReference type="NCBI Taxonomy" id="2082293"/>
    <lineage>
        <taxon>Eukaryota</taxon>
        <taxon>Fungi</taxon>
        <taxon>Dikarya</taxon>
        <taxon>Ascomycota</taxon>
        <taxon>Pezizomycotina</taxon>
        <taxon>Leotiomycetes</taxon>
        <taxon>Helotiales</taxon>
        <taxon>Hyaloscyphaceae</taxon>
        <taxon>Hyaloscypha</taxon>
    </lineage>
</organism>
<dbReference type="Proteomes" id="UP000235672">
    <property type="component" value="Unassembled WGS sequence"/>
</dbReference>
<accession>A0A2J6PZ91</accession>